<proteinExistence type="predicted"/>
<dbReference type="InterPro" id="IPR000868">
    <property type="entry name" value="Isochorismatase-like_dom"/>
</dbReference>
<dbReference type="GO" id="GO:0016787">
    <property type="term" value="F:hydrolase activity"/>
    <property type="evidence" value="ECO:0007669"/>
    <property type="project" value="UniProtKB-KW"/>
</dbReference>
<evidence type="ECO:0000313" key="4">
    <source>
        <dbReference type="EMBL" id="CAA9317094.1"/>
    </source>
</evidence>
<keyword evidence="1" id="KW-0378">Hydrolase</keyword>
<name>A0A6J4KXA0_9ACTN</name>
<protein>
    <recommendedName>
        <fullName evidence="3">Isochorismatase-like domain-containing protein</fullName>
    </recommendedName>
</protein>
<dbReference type="PANTHER" id="PTHR43540">
    <property type="entry name" value="PEROXYUREIDOACRYLATE/UREIDOACRYLATE AMIDOHYDROLASE-RELATED"/>
    <property type="match status" value="1"/>
</dbReference>
<dbReference type="AlphaFoldDB" id="A0A6J4KXA0"/>
<feature type="domain" description="Isochorismatase-like" evidence="3">
    <location>
        <begin position="21"/>
        <end position="141"/>
    </location>
</feature>
<feature type="compositionally biased region" description="Basic and acidic residues" evidence="2">
    <location>
        <begin position="1"/>
        <end position="20"/>
    </location>
</feature>
<dbReference type="EMBL" id="CADCUE010000042">
    <property type="protein sequence ID" value="CAA9317094.1"/>
    <property type="molecule type" value="Genomic_DNA"/>
</dbReference>
<dbReference type="SUPFAM" id="SSF52499">
    <property type="entry name" value="Isochorismatase-like hydrolases"/>
    <property type="match status" value="1"/>
</dbReference>
<reference evidence="4" key="1">
    <citation type="submission" date="2020-02" db="EMBL/GenBank/DDBJ databases">
        <authorList>
            <person name="Meier V. D."/>
        </authorList>
    </citation>
    <scope>NUCLEOTIDE SEQUENCE</scope>
    <source>
        <strain evidence="4">AVDCRST_MAG16</strain>
    </source>
</reference>
<feature type="region of interest" description="Disordered" evidence="2">
    <location>
        <begin position="1"/>
        <end position="46"/>
    </location>
</feature>
<accession>A0A6J4KXA0</accession>
<dbReference type="CDD" id="cd00431">
    <property type="entry name" value="cysteine_hydrolases"/>
    <property type="match status" value="1"/>
</dbReference>
<evidence type="ECO:0000256" key="2">
    <source>
        <dbReference type="SAM" id="MobiDB-lite"/>
    </source>
</evidence>
<organism evidence="4">
    <name type="scientific">uncultured Frankineae bacterium</name>
    <dbReference type="NCBI Taxonomy" id="437475"/>
    <lineage>
        <taxon>Bacteria</taxon>
        <taxon>Bacillati</taxon>
        <taxon>Actinomycetota</taxon>
        <taxon>Actinomycetes</taxon>
        <taxon>Frankiales</taxon>
        <taxon>environmental samples</taxon>
    </lineage>
</organism>
<sequence>RADHRPDGADFARTRTDTDQQLRPWTAARPQPRRPPHGSGSPGLRVLADLDRRPEDYDVPKHRWSAFCGTHLELSLRARDIDTILLVGGSTHVGIASTAYTARDLDLQVVVVRDGCHGFVEQREFFLDKVFPRMCRVRTVDEVLAALSGGRP</sequence>
<feature type="non-terminal residue" evidence="4">
    <location>
        <position position="1"/>
    </location>
</feature>
<evidence type="ECO:0000259" key="3">
    <source>
        <dbReference type="Pfam" id="PF00857"/>
    </source>
</evidence>
<dbReference type="InterPro" id="IPR050272">
    <property type="entry name" value="Isochorismatase-like_hydrls"/>
</dbReference>
<evidence type="ECO:0000256" key="1">
    <source>
        <dbReference type="ARBA" id="ARBA00022801"/>
    </source>
</evidence>
<dbReference type="Pfam" id="PF00857">
    <property type="entry name" value="Isochorismatase"/>
    <property type="match status" value="1"/>
</dbReference>
<dbReference type="InterPro" id="IPR036380">
    <property type="entry name" value="Isochorismatase-like_sf"/>
</dbReference>
<dbReference type="PANTHER" id="PTHR43540:SF7">
    <property type="entry name" value="ISOCHORISMATASE FAMILY PROTEIN YECD"/>
    <property type="match status" value="1"/>
</dbReference>
<gene>
    <name evidence="4" type="ORF">AVDCRST_MAG16-490</name>
</gene>
<dbReference type="Gene3D" id="3.40.50.850">
    <property type="entry name" value="Isochorismatase-like"/>
    <property type="match status" value="1"/>
</dbReference>